<feature type="region of interest" description="Disordered" evidence="4">
    <location>
        <begin position="1"/>
        <end position="48"/>
    </location>
</feature>
<dbReference type="Pfam" id="PF00196">
    <property type="entry name" value="GerE"/>
    <property type="match status" value="1"/>
</dbReference>
<dbReference type="GeneID" id="96288011"/>
<proteinExistence type="predicted"/>
<dbReference type="AlphaFoldDB" id="A0A640V5J9"/>
<keyword evidence="7" id="KW-1185">Reference proteome</keyword>
<evidence type="ECO:0000256" key="3">
    <source>
        <dbReference type="ARBA" id="ARBA00023163"/>
    </source>
</evidence>
<comment type="caution">
    <text evidence="6">The sequence shown here is derived from an EMBL/GenBank/DDBJ whole genome shotgun (WGS) entry which is preliminary data.</text>
</comment>
<evidence type="ECO:0000259" key="5">
    <source>
        <dbReference type="PROSITE" id="PS50043"/>
    </source>
</evidence>
<keyword evidence="3" id="KW-0804">Transcription</keyword>
<dbReference type="PANTHER" id="PTHR44688">
    <property type="entry name" value="DNA-BINDING TRANSCRIPTIONAL ACTIVATOR DEVR_DOSR"/>
    <property type="match status" value="1"/>
</dbReference>
<protein>
    <recommendedName>
        <fullName evidence="5">HTH luxR-type domain-containing protein</fullName>
    </recommendedName>
</protein>
<dbReference type="GO" id="GO:0006355">
    <property type="term" value="P:regulation of DNA-templated transcription"/>
    <property type="evidence" value="ECO:0007669"/>
    <property type="project" value="InterPro"/>
</dbReference>
<dbReference type="PRINTS" id="PR00038">
    <property type="entry name" value="HTHLUXR"/>
</dbReference>
<reference evidence="6 7" key="1">
    <citation type="submission" date="2019-12" db="EMBL/GenBank/DDBJ databases">
        <title>Whole genome shotgun sequence of Streptomyces tubercidicus NBRC 13090.</title>
        <authorList>
            <person name="Ichikawa N."/>
            <person name="Kimura A."/>
            <person name="Kitahashi Y."/>
            <person name="Komaki H."/>
            <person name="Tamura T."/>
        </authorList>
    </citation>
    <scope>NUCLEOTIDE SEQUENCE [LARGE SCALE GENOMIC DNA]</scope>
    <source>
        <strain evidence="6 7">NBRC 13090</strain>
    </source>
</reference>
<evidence type="ECO:0000313" key="7">
    <source>
        <dbReference type="Proteomes" id="UP000431826"/>
    </source>
</evidence>
<keyword evidence="2" id="KW-0238">DNA-binding</keyword>
<evidence type="ECO:0000256" key="4">
    <source>
        <dbReference type="SAM" id="MobiDB-lite"/>
    </source>
</evidence>
<name>A0A640V5J9_9ACTN</name>
<dbReference type="InterPro" id="IPR036388">
    <property type="entry name" value="WH-like_DNA-bd_sf"/>
</dbReference>
<dbReference type="GO" id="GO:0003677">
    <property type="term" value="F:DNA binding"/>
    <property type="evidence" value="ECO:0007669"/>
    <property type="project" value="UniProtKB-KW"/>
</dbReference>
<dbReference type="OrthoDB" id="4865864at2"/>
<dbReference type="PROSITE" id="PS50043">
    <property type="entry name" value="HTH_LUXR_2"/>
    <property type="match status" value="1"/>
</dbReference>
<evidence type="ECO:0000256" key="1">
    <source>
        <dbReference type="ARBA" id="ARBA00023015"/>
    </source>
</evidence>
<keyword evidence="1" id="KW-0805">Transcription regulation</keyword>
<dbReference type="EMBL" id="BLIR01000003">
    <property type="protein sequence ID" value="GFE42301.1"/>
    <property type="molecule type" value="Genomic_DNA"/>
</dbReference>
<evidence type="ECO:0000313" key="6">
    <source>
        <dbReference type="EMBL" id="GFE42301.1"/>
    </source>
</evidence>
<organism evidence="6 7">
    <name type="scientific">Streptomyces tubercidicus</name>
    <dbReference type="NCBI Taxonomy" id="47759"/>
    <lineage>
        <taxon>Bacteria</taxon>
        <taxon>Bacillati</taxon>
        <taxon>Actinomycetota</taxon>
        <taxon>Actinomycetes</taxon>
        <taxon>Kitasatosporales</taxon>
        <taxon>Streptomycetaceae</taxon>
        <taxon>Streptomyces</taxon>
    </lineage>
</organism>
<feature type="domain" description="HTH luxR-type" evidence="5">
    <location>
        <begin position="42"/>
        <end position="107"/>
    </location>
</feature>
<gene>
    <name evidence="6" type="ORF">Stube_69740</name>
</gene>
<dbReference type="PANTHER" id="PTHR44688:SF16">
    <property type="entry name" value="DNA-BINDING TRANSCRIPTIONAL ACTIVATOR DEVR_DOSR"/>
    <property type="match status" value="1"/>
</dbReference>
<accession>A0A640V5J9</accession>
<dbReference type="InterPro" id="IPR000792">
    <property type="entry name" value="Tscrpt_reg_LuxR_C"/>
</dbReference>
<sequence>MPSRASAQKAEAVRALSGNHTGIDDAPVQGVEGPARPLAPGDPGGISHLTPRERQVLILIGQAAPNRAISRQLVITERTVKAHLANLMVKVGVSTRVEAAIFAYVHHHAIRRPAA</sequence>
<dbReference type="CDD" id="cd06170">
    <property type="entry name" value="LuxR_C_like"/>
    <property type="match status" value="1"/>
</dbReference>
<dbReference type="Proteomes" id="UP000431826">
    <property type="component" value="Unassembled WGS sequence"/>
</dbReference>
<dbReference type="SMART" id="SM00421">
    <property type="entry name" value="HTH_LUXR"/>
    <property type="match status" value="1"/>
</dbReference>
<dbReference type="SUPFAM" id="SSF46894">
    <property type="entry name" value="C-terminal effector domain of the bipartite response regulators"/>
    <property type="match status" value="1"/>
</dbReference>
<dbReference type="RefSeq" id="WP_159749583.1">
    <property type="nucleotide sequence ID" value="NZ_BLIR01000003.1"/>
</dbReference>
<dbReference type="Gene3D" id="1.10.10.10">
    <property type="entry name" value="Winged helix-like DNA-binding domain superfamily/Winged helix DNA-binding domain"/>
    <property type="match status" value="1"/>
</dbReference>
<dbReference type="InterPro" id="IPR016032">
    <property type="entry name" value="Sig_transdc_resp-reg_C-effctor"/>
</dbReference>
<evidence type="ECO:0000256" key="2">
    <source>
        <dbReference type="ARBA" id="ARBA00023125"/>
    </source>
</evidence>